<organism evidence="1 2">
    <name type="scientific">Capsulimonas corticalis</name>
    <dbReference type="NCBI Taxonomy" id="2219043"/>
    <lineage>
        <taxon>Bacteria</taxon>
        <taxon>Bacillati</taxon>
        <taxon>Armatimonadota</taxon>
        <taxon>Armatimonadia</taxon>
        <taxon>Capsulimonadales</taxon>
        <taxon>Capsulimonadaceae</taxon>
        <taxon>Capsulimonas</taxon>
    </lineage>
</organism>
<name>A0A402D2H7_9BACT</name>
<sequence length="148" mass="16615">MSHLPGDPKQRFPHPANLEILAVLEALSSPPPTDPENIFLEIDDYELHTHPELYDCLLELSRKLPCQCFSAAFGYAILVSPGGVIFGVAGGIGYIALRLAPYMQPPDSVLDTQLNEYDSLEWGRFDMFADLDDWSKYAYEHAKQLETL</sequence>
<gene>
    <name evidence="1" type="ORF">CCAX7_20560</name>
</gene>
<dbReference type="KEGG" id="ccot:CCAX7_20560"/>
<proteinExistence type="predicted"/>
<accession>A0A402D2H7</accession>
<keyword evidence="2" id="KW-1185">Reference proteome</keyword>
<reference evidence="1 2" key="1">
    <citation type="journal article" date="2019" name="Int. J. Syst. Evol. Microbiol.">
        <title>Capsulimonas corticalis gen. nov., sp. nov., an aerobic capsulated bacterium, of a novel bacterial order, Capsulimonadales ord. nov., of the class Armatimonadia of the phylum Armatimonadetes.</title>
        <authorList>
            <person name="Li J."/>
            <person name="Kudo C."/>
            <person name="Tonouchi A."/>
        </authorList>
    </citation>
    <scope>NUCLEOTIDE SEQUENCE [LARGE SCALE GENOMIC DNA]</scope>
    <source>
        <strain evidence="1 2">AX-7</strain>
    </source>
</reference>
<evidence type="ECO:0000313" key="1">
    <source>
        <dbReference type="EMBL" id="BDI30005.1"/>
    </source>
</evidence>
<dbReference type="AlphaFoldDB" id="A0A402D2H7"/>
<dbReference type="Proteomes" id="UP000287394">
    <property type="component" value="Chromosome"/>
</dbReference>
<protein>
    <submittedName>
        <fullName evidence="1">Uncharacterized protein</fullName>
    </submittedName>
</protein>
<evidence type="ECO:0000313" key="2">
    <source>
        <dbReference type="Proteomes" id="UP000287394"/>
    </source>
</evidence>
<dbReference type="EMBL" id="AP025739">
    <property type="protein sequence ID" value="BDI30005.1"/>
    <property type="molecule type" value="Genomic_DNA"/>
</dbReference>